<keyword evidence="3" id="KW-1185">Reference proteome</keyword>
<feature type="compositionally biased region" description="Polar residues" evidence="1">
    <location>
        <begin position="114"/>
        <end position="135"/>
    </location>
</feature>
<sequence>MCTLLATMHGIPLRRLAGATTCLLAEILLTYIFAADAAKTLQFPRPLSAAVCPSFARYTRLHRSALNQHDHGRHPSTIPRRPDNSRSHHLRQRLHDYTGLGTPQSSAMDAPPRDSSSNPLAHSSTKSSLQSNNNNNDKERINTITTSHRLSRSLSSISRPRHVHFQPPTRPSNRTRWLVTADPDGLADRLVNAVSSFYFALLTDRVLCILPADDSQPGLQATFSAPNIDWTCGLGAAGGGGAAAAGGPSLSGPDTAFWDPTEDDAWLDPGFPVYGTFVRSHLGSVGPHAASTLVLRMHRGLSVALFNNPHHRQQLESLGLRPDTAFGCAVHYLFGLNAATRALAAAEPELHAMMVDERVIKIGIQIRLGDERILQQIEKGGAETPLPPASRRVVEGYLACAERLAASVQLLSGPQQPPPGEEKQQGEQLQQQGTPAPPPPAAPPLRIYFYLMTDTLAVRQLARERFGPRLLLLRTPSVQFYRNVTPAGLRATALEHWYLSRCHHHIITAHSGIGRTAAFAGLRPGPSVFSMEVAEG</sequence>
<dbReference type="Gene3D" id="3.40.50.11350">
    <property type="match status" value="1"/>
</dbReference>
<evidence type="ECO:0000313" key="2">
    <source>
        <dbReference type="EMBL" id="GFR47375.1"/>
    </source>
</evidence>
<name>A0AAD3HP21_9CHLO</name>
<reference evidence="2 3" key="1">
    <citation type="journal article" date="2021" name="Sci. Rep.">
        <title>Genome sequencing of the multicellular alga Astrephomene provides insights into convergent evolution of germ-soma differentiation.</title>
        <authorList>
            <person name="Yamashita S."/>
            <person name="Yamamoto K."/>
            <person name="Matsuzaki R."/>
            <person name="Suzuki S."/>
            <person name="Yamaguchi H."/>
            <person name="Hirooka S."/>
            <person name="Minakuchi Y."/>
            <person name="Miyagishima S."/>
            <person name="Kawachi M."/>
            <person name="Toyoda A."/>
            <person name="Nozaki H."/>
        </authorList>
    </citation>
    <scope>NUCLEOTIDE SEQUENCE [LARGE SCALE GENOMIC DNA]</scope>
    <source>
        <strain evidence="2 3">NIES-4017</strain>
    </source>
</reference>
<feature type="region of interest" description="Disordered" evidence="1">
    <location>
        <begin position="411"/>
        <end position="439"/>
    </location>
</feature>
<comment type="caution">
    <text evidence="2">The sequence shown here is derived from an EMBL/GenBank/DDBJ whole genome shotgun (WGS) entry which is preliminary data.</text>
</comment>
<organism evidence="2 3">
    <name type="scientific">Astrephomene gubernaculifera</name>
    <dbReference type="NCBI Taxonomy" id="47775"/>
    <lineage>
        <taxon>Eukaryota</taxon>
        <taxon>Viridiplantae</taxon>
        <taxon>Chlorophyta</taxon>
        <taxon>core chlorophytes</taxon>
        <taxon>Chlorophyceae</taxon>
        <taxon>CS clade</taxon>
        <taxon>Chlamydomonadales</taxon>
        <taxon>Astrephomenaceae</taxon>
        <taxon>Astrephomene</taxon>
    </lineage>
</organism>
<feature type="non-terminal residue" evidence="2">
    <location>
        <position position="1"/>
    </location>
</feature>
<evidence type="ECO:0000256" key="1">
    <source>
        <dbReference type="SAM" id="MobiDB-lite"/>
    </source>
</evidence>
<evidence type="ECO:0000313" key="3">
    <source>
        <dbReference type="Proteomes" id="UP001054857"/>
    </source>
</evidence>
<feature type="region of interest" description="Disordered" evidence="1">
    <location>
        <begin position="65"/>
        <end position="155"/>
    </location>
</feature>
<protein>
    <submittedName>
        <fullName evidence="2">Uncharacterized protein</fullName>
    </submittedName>
</protein>
<dbReference type="EMBL" id="BMAR01000018">
    <property type="protein sequence ID" value="GFR47375.1"/>
    <property type="molecule type" value="Genomic_DNA"/>
</dbReference>
<feature type="compositionally biased region" description="Low complexity" evidence="1">
    <location>
        <begin position="144"/>
        <end position="155"/>
    </location>
</feature>
<gene>
    <name evidence="2" type="ORF">Agub_g9086</name>
</gene>
<proteinExistence type="predicted"/>
<dbReference type="Proteomes" id="UP001054857">
    <property type="component" value="Unassembled WGS sequence"/>
</dbReference>
<accession>A0AAD3HP21</accession>
<dbReference type="AlphaFoldDB" id="A0AAD3HP21"/>